<keyword evidence="3" id="KW-1185">Reference proteome</keyword>
<dbReference type="AlphaFoldDB" id="A0A3E0HHI5"/>
<keyword evidence="1" id="KW-1133">Transmembrane helix</keyword>
<feature type="transmembrane region" description="Helical" evidence="1">
    <location>
        <begin position="138"/>
        <end position="158"/>
    </location>
</feature>
<accession>A0A3E0HHI5</accession>
<evidence type="ECO:0000256" key="1">
    <source>
        <dbReference type="SAM" id="Phobius"/>
    </source>
</evidence>
<dbReference type="InterPro" id="IPR027417">
    <property type="entry name" value="P-loop_NTPase"/>
</dbReference>
<organism evidence="2 3">
    <name type="scientific">Kutzneria buriramensis</name>
    <dbReference type="NCBI Taxonomy" id="1045776"/>
    <lineage>
        <taxon>Bacteria</taxon>
        <taxon>Bacillati</taxon>
        <taxon>Actinomycetota</taxon>
        <taxon>Actinomycetes</taxon>
        <taxon>Pseudonocardiales</taxon>
        <taxon>Pseudonocardiaceae</taxon>
        <taxon>Kutzneria</taxon>
    </lineage>
</organism>
<evidence type="ECO:0000313" key="2">
    <source>
        <dbReference type="EMBL" id="REH45959.1"/>
    </source>
</evidence>
<keyword evidence="1" id="KW-0472">Membrane</keyword>
<sequence>MADAEGLQRISAGTDRDKSRATIVEQNLSRMVDRGLATEEIKSALDRGKIDVESVRTAAMAAPEEMLGPAEAALRRLVEPPVLSLDVLGSARISVATLALAALRALPRHPVIAAIAVAFAVSVIWDGVTATWSQDARGAAATISLLIPVAMYFGLKAWNRSDEAAARRSHDEDVARLLAEWQQELLDKGVLPVLRALVNNRLPAPLRIVLNVVEAPALDRPTDATTITPTSSIRRFQEIAGRMHGGTVGIAGPRGVGKSTLIAHELNRDPAPVKLFVTAPVHYEARDFVLHLYACLCSAVIDLVCPRRTMADLRSAQRRLAASTAALAVLAATGAAAVWLTWPGRIFSLDLFGTTFHTGRSSTIALLFSAVVAVAALVMIPVLIAGLRRTRRRLLSQVSHPGLLTAIGLPARENLARIRFLQTTTSGWSGKLALPVNAEAGWTRTVQSAQRALTYPEIVAELRDFLASVVSAFRLFAPGCVVLIAVDELDKIESAELAQQFLNEIKGVFGVEGTRFWVSVSDDALAAYERRGTAVRDAFDSAFDEIVRVEHLKLADTLDLLRRRVVGVPEPFLDLVHCLSGGLARDVVRVARSMIGHGHPTNPPGLAAVCSALVEEDLRRVGHGLQVAAGRVPDTDDTTHYLRVIRSLRADPQELLDAARVLDGIAADTAVAELSALARQSAAFAYHDATLLELASVDLEAADAKAHLDLLADSRQALSAHPRLAVIMIDDFRTEFGLPPLG</sequence>
<dbReference type="Proteomes" id="UP000256269">
    <property type="component" value="Unassembled WGS sequence"/>
</dbReference>
<dbReference type="EMBL" id="QUNO01000007">
    <property type="protein sequence ID" value="REH45959.1"/>
    <property type="molecule type" value="Genomic_DNA"/>
</dbReference>
<gene>
    <name evidence="2" type="ORF">BCF44_10791</name>
</gene>
<protein>
    <recommendedName>
        <fullName evidence="4">KAP-like P-loop domain-containing protein</fullName>
    </recommendedName>
</protein>
<dbReference type="OrthoDB" id="5150226at2"/>
<comment type="caution">
    <text evidence="2">The sequence shown here is derived from an EMBL/GenBank/DDBJ whole genome shotgun (WGS) entry which is preliminary data.</text>
</comment>
<keyword evidence="1" id="KW-0812">Transmembrane</keyword>
<dbReference type="RefSeq" id="WP_116176132.1">
    <property type="nucleotide sequence ID" value="NZ_CP144375.1"/>
</dbReference>
<evidence type="ECO:0000313" key="3">
    <source>
        <dbReference type="Proteomes" id="UP000256269"/>
    </source>
</evidence>
<dbReference type="SUPFAM" id="SSF52540">
    <property type="entry name" value="P-loop containing nucleoside triphosphate hydrolases"/>
    <property type="match status" value="1"/>
</dbReference>
<evidence type="ECO:0008006" key="4">
    <source>
        <dbReference type="Google" id="ProtNLM"/>
    </source>
</evidence>
<proteinExistence type="predicted"/>
<feature type="transmembrane region" description="Helical" evidence="1">
    <location>
        <begin position="320"/>
        <end position="342"/>
    </location>
</feature>
<reference evidence="2 3" key="1">
    <citation type="submission" date="2018-08" db="EMBL/GenBank/DDBJ databases">
        <title>Genomic Encyclopedia of Archaeal and Bacterial Type Strains, Phase II (KMG-II): from individual species to whole genera.</title>
        <authorList>
            <person name="Goeker M."/>
        </authorList>
    </citation>
    <scope>NUCLEOTIDE SEQUENCE [LARGE SCALE GENOMIC DNA]</scope>
    <source>
        <strain evidence="2 3">DSM 45791</strain>
    </source>
</reference>
<feature type="transmembrane region" description="Helical" evidence="1">
    <location>
        <begin position="110"/>
        <end position="132"/>
    </location>
</feature>
<name>A0A3E0HHI5_9PSEU</name>
<feature type="transmembrane region" description="Helical" evidence="1">
    <location>
        <begin position="362"/>
        <end position="387"/>
    </location>
</feature>